<keyword evidence="5" id="KW-1185">Reference proteome</keyword>
<dbReference type="GO" id="GO:0003677">
    <property type="term" value="F:DNA binding"/>
    <property type="evidence" value="ECO:0007669"/>
    <property type="project" value="InterPro"/>
</dbReference>
<dbReference type="SMART" id="SM00857">
    <property type="entry name" value="Resolvase"/>
    <property type="match status" value="1"/>
</dbReference>
<organism evidence="4 5">
    <name type="scientific">Hoeflea phototrophica (strain DSM 17068 / NCIMB 14078 / DFL-43)</name>
    <dbReference type="NCBI Taxonomy" id="411684"/>
    <lineage>
        <taxon>Bacteria</taxon>
        <taxon>Pseudomonadati</taxon>
        <taxon>Pseudomonadota</taxon>
        <taxon>Alphaproteobacteria</taxon>
        <taxon>Hyphomicrobiales</taxon>
        <taxon>Rhizobiaceae</taxon>
        <taxon>Hoeflea</taxon>
    </lineage>
</organism>
<evidence type="ECO:0000313" key="4">
    <source>
        <dbReference type="EMBL" id="EDQ31803.2"/>
    </source>
</evidence>
<dbReference type="Proteomes" id="UP000004291">
    <property type="component" value="Chromosome"/>
</dbReference>
<reference evidence="4 5" key="2">
    <citation type="submission" date="2012-06" db="EMBL/GenBank/DDBJ databases">
        <authorList>
            <person name="Fiebig A."/>
        </authorList>
    </citation>
    <scope>NUCLEOTIDE SEQUENCE [LARGE SCALE GENOMIC DNA]</scope>
    <source>
        <strain evidence="4 5">DFL-43</strain>
    </source>
</reference>
<reference evidence="4 5" key="1">
    <citation type="submission" date="2007-10" db="EMBL/GenBank/DDBJ databases">
        <authorList>
            <person name="Wagner-Dobler I."/>
            <person name="Ferriera S."/>
            <person name="Johnson J."/>
            <person name="Kravitz S."/>
            <person name="Beeson K."/>
            <person name="Sutton G."/>
            <person name="Rogers Y.-H."/>
            <person name="Friedman R."/>
            <person name="Frazier M."/>
            <person name="Venter J.C."/>
        </authorList>
    </citation>
    <scope>NUCLEOTIDE SEQUENCE [LARGE SCALE GENOMIC DNA]</scope>
    <source>
        <strain evidence="4 5">DFL-43</strain>
    </source>
</reference>
<dbReference type="EMBL" id="ABIA03000002">
    <property type="protein sequence ID" value="EDQ31803.2"/>
    <property type="molecule type" value="Genomic_DNA"/>
</dbReference>
<dbReference type="InterPro" id="IPR006119">
    <property type="entry name" value="Resolv_N"/>
</dbReference>
<evidence type="ECO:0000313" key="5">
    <source>
        <dbReference type="Proteomes" id="UP000004291"/>
    </source>
</evidence>
<comment type="caution">
    <text evidence="4">The sequence shown here is derived from an EMBL/GenBank/DDBJ whole genome shotgun (WGS) entry which is preliminary data.</text>
</comment>
<dbReference type="InterPro" id="IPR038109">
    <property type="entry name" value="DNA_bind_recomb_sf"/>
</dbReference>
<dbReference type="Gene3D" id="3.40.50.1390">
    <property type="entry name" value="Resolvase, N-terminal catalytic domain"/>
    <property type="match status" value="1"/>
</dbReference>
<sequence length="511" mass="57846">MIGASGLDSQETRGREYARHLGIPVVKVFSDQAISGKILDRPDVQDMLRFLRQVPKDTRYVVIIDDISRLARDVRVFFDLRDAIHKTGALLESPTMKFKHARDADGNYYEGIQALGAQYYREKIAETTRNRSWARLMKGYWTFHAPIGYKYIRSRTEGGLLVRDEPVASIVTEALEGYASGRFVIQAEVQRFLEDQPAFMRRKPNGKVRPQVVSDLLSQPLYAGYLESKIWDVPFRKALHEPLISLETYEKIKARRHSAAYAPARKDIREDFPLRGFVTCGDCEKPLTSCWSKSGTGKRYAYYLCHNKACGSYGKSIKRDQLEGDFEALLSSMRPAAPVVRMIAAMVKQAWANQNARMEDMRAELRKQIVSIEKKIDAATDRFVSIDSDITAKSLERKIESLEKERLQAQDRLQNGAKSKATPHQILELALTFLASPCKIWESGNLALQKLTLRLAFSEGLAYCRNEGFRTPKTTLPFKALSGFDTSKCKMVPGGGFEPPTRGFSIRCSTN</sequence>
<accession>A9DFP4</accession>
<dbReference type="GO" id="GO:0000150">
    <property type="term" value="F:DNA strand exchange activity"/>
    <property type="evidence" value="ECO:0007669"/>
    <property type="project" value="InterPro"/>
</dbReference>
<dbReference type="PROSITE" id="PS51737">
    <property type="entry name" value="RECOMBINASE_DNA_BIND"/>
    <property type="match status" value="1"/>
</dbReference>
<proteinExistence type="predicted"/>
<dbReference type="InterPro" id="IPR011109">
    <property type="entry name" value="DNA_bind_recombinase_dom"/>
</dbReference>
<dbReference type="PANTHER" id="PTHR30461">
    <property type="entry name" value="DNA-INVERTASE FROM LAMBDOID PROPHAGE"/>
    <property type="match status" value="1"/>
</dbReference>
<feature type="coiled-coil region" evidence="1">
    <location>
        <begin position="348"/>
        <end position="419"/>
    </location>
</feature>
<dbReference type="PANTHER" id="PTHR30461:SF23">
    <property type="entry name" value="DNA RECOMBINASE-RELATED"/>
    <property type="match status" value="1"/>
</dbReference>
<keyword evidence="1" id="KW-0175">Coiled coil</keyword>
<dbReference type="STRING" id="411684.HPDFL43_21869"/>
<dbReference type="HOGENOM" id="CLU_010686_17_1_5"/>
<dbReference type="Pfam" id="PF13408">
    <property type="entry name" value="Zn_ribbon_recom"/>
    <property type="match status" value="1"/>
</dbReference>
<dbReference type="Gene3D" id="3.90.1750.20">
    <property type="entry name" value="Putative Large Serine Recombinase, Chain B, Domain 2"/>
    <property type="match status" value="1"/>
</dbReference>
<feature type="domain" description="Recombinase" evidence="3">
    <location>
        <begin position="146"/>
        <end position="262"/>
    </location>
</feature>
<evidence type="ECO:0000256" key="1">
    <source>
        <dbReference type="SAM" id="Coils"/>
    </source>
</evidence>
<protein>
    <submittedName>
        <fullName evidence="4">Putative phage integrase</fullName>
    </submittedName>
</protein>
<evidence type="ECO:0000259" key="3">
    <source>
        <dbReference type="PROSITE" id="PS51737"/>
    </source>
</evidence>
<dbReference type="SUPFAM" id="SSF53041">
    <property type="entry name" value="Resolvase-like"/>
    <property type="match status" value="1"/>
</dbReference>
<name>A9DFP4_HOEPD</name>
<feature type="domain" description="Resolvase/invertase-type recombinase catalytic" evidence="2">
    <location>
        <begin position="1"/>
        <end position="139"/>
    </location>
</feature>
<dbReference type="CDD" id="cd00338">
    <property type="entry name" value="Ser_Recombinase"/>
    <property type="match status" value="1"/>
</dbReference>
<dbReference type="InterPro" id="IPR025827">
    <property type="entry name" value="Zn_ribbon_recom_dom"/>
</dbReference>
<dbReference type="InterPro" id="IPR036162">
    <property type="entry name" value="Resolvase-like_N_sf"/>
</dbReference>
<dbReference type="eggNOG" id="COG1961">
    <property type="taxonomic scope" value="Bacteria"/>
</dbReference>
<dbReference type="PROSITE" id="PS51736">
    <property type="entry name" value="RECOMBINASES_3"/>
    <property type="match status" value="1"/>
</dbReference>
<evidence type="ECO:0000259" key="2">
    <source>
        <dbReference type="PROSITE" id="PS51736"/>
    </source>
</evidence>
<dbReference type="Pfam" id="PF00239">
    <property type="entry name" value="Resolvase"/>
    <property type="match status" value="1"/>
</dbReference>
<gene>
    <name evidence="4" type="ORF">HPDFL43_21869</name>
</gene>
<dbReference type="InterPro" id="IPR050639">
    <property type="entry name" value="SSR_resolvase"/>
</dbReference>
<dbReference type="AlphaFoldDB" id="A9DFP4"/>